<reference evidence="7 8" key="1">
    <citation type="journal article" date="2018" name="Evol. Lett.">
        <title>Horizontal gene cluster transfer increased hallucinogenic mushroom diversity.</title>
        <authorList>
            <person name="Reynolds H.T."/>
            <person name="Vijayakumar V."/>
            <person name="Gluck-Thaler E."/>
            <person name="Korotkin H.B."/>
            <person name="Matheny P.B."/>
            <person name="Slot J.C."/>
        </authorList>
    </citation>
    <scope>NUCLEOTIDE SEQUENCE [LARGE SCALE GENOMIC DNA]</scope>
    <source>
        <strain evidence="7 8">2631</strain>
    </source>
</reference>
<dbReference type="EMBL" id="NHYD01001654">
    <property type="protein sequence ID" value="PPQ90310.1"/>
    <property type="molecule type" value="Genomic_DNA"/>
</dbReference>
<feature type="region of interest" description="Disordered" evidence="6">
    <location>
        <begin position="328"/>
        <end position="531"/>
    </location>
</feature>
<evidence type="ECO:0000256" key="3">
    <source>
        <dbReference type="ARBA" id="ARBA00023015"/>
    </source>
</evidence>
<feature type="compositionally biased region" description="Basic and acidic residues" evidence="6">
    <location>
        <begin position="1040"/>
        <end position="1049"/>
    </location>
</feature>
<feature type="compositionally biased region" description="Low complexity" evidence="6">
    <location>
        <begin position="180"/>
        <end position="198"/>
    </location>
</feature>
<dbReference type="PANTHER" id="PTHR10019">
    <property type="entry name" value="SNF5"/>
    <property type="match status" value="1"/>
</dbReference>
<dbReference type="Proteomes" id="UP000283269">
    <property type="component" value="Unassembled WGS sequence"/>
</dbReference>
<feature type="compositionally biased region" description="Low complexity" evidence="6">
    <location>
        <begin position="1316"/>
        <end position="1336"/>
    </location>
</feature>
<dbReference type="InParanoid" id="A0A409XHU7"/>
<accession>A0A409XHU7</accession>
<evidence type="ECO:0000256" key="5">
    <source>
        <dbReference type="ARBA" id="ARBA00023242"/>
    </source>
</evidence>
<protein>
    <recommendedName>
        <fullName evidence="9">SNF5-domain-containing protein</fullName>
    </recommendedName>
</protein>
<keyword evidence="3" id="KW-0805">Transcription regulation</keyword>
<feature type="compositionally biased region" description="Low complexity" evidence="6">
    <location>
        <begin position="449"/>
        <end position="460"/>
    </location>
</feature>
<feature type="region of interest" description="Disordered" evidence="6">
    <location>
        <begin position="1040"/>
        <end position="1061"/>
    </location>
</feature>
<feature type="compositionally biased region" description="Polar residues" evidence="6">
    <location>
        <begin position="1438"/>
        <end position="1449"/>
    </location>
</feature>
<feature type="compositionally biased region" description="Low complexity" evidence="6">
    <location>
        <begin position="119"/>
        <end position="140"/>
    </location>
</feature>
<feature type="compositionally biased region" description="Low complexity" evidence="6">
    <location>
        <begin position="1194"/>
        <end position="1204"/>
    </location>
</feature>
<feature type="region of interest" description="Disordered" evidence="6">
    <location>
        <begin position="741"/>
        <end position="767"/>
    </location>
</feature>
<name>A0A409XHU7_PSICY</name>
<dbReference type="GO" id="GO:0008270">
    <property type="term" value="F:zinc ion binding"/>
    <property type="evidence" value="ECO:0007669"/>
    <property type="project" value="InterPro"/>
</dbReference>
<dbReference type="Gene3D" id="3.30.50.10">
    <property type="entry name" value="Erythroid Transcription Factor GATA-1, subunit A"/>
    <property type="match status" value="1"/>
</dbReference>
<evidence type="ECO:0000313" key="8">
    <source>
        <dbReference type="Proteomes" id="UP000283269"/>
    </source>
</evidence>
<feature type="compositionally biased region" description="Low complexity" evidence="6">
    <location>
        <begin position="1401"/>
        <end position="1424"/>
    </location>
</feature>
<feature type="compositionally biased region" description="Polar residues" evidence="6">
    <location>
        <begin position="335"/>
        <end position="347"/>
    </location>
</feature>
<feature type="compositionally biased region" description="Low complexity" evidence="6">
    <location>
        <begin position="12"/>
        <end position="36"/>
    </location>
</feature>
<dbReference type="Pfam" id="PF04855">
    <property type="entry name" value="SNF5"/>
    <property type="match status" value="1"/>
</dbReference>
<dbReference type="GO" id="GO:0000228">
    <property type="term" value="C:nuclear chromosome"/>
    <property type="evidence" value="ECO:0007669"/>
    <property type="project" value="InterPro"/>
</dbReference>
<feature type="compositionally biased region" description="Low complexity" evidence="6">
    <location>
        <begin position="380"/>
        <end position="397"/>
    </location>
</feature>
<feature type="compositionally biased region" description="Low complexity" evidence="6">
    <location>
        <begin position="511"/>
        <end position="521"/>
    </location>
</feature>
<comment type="caution">
    <text evidence="7">The sequence shown here is derived from an EMBL/GenBank/DDBJ whole genome shotgun (WGS) entry which is preliminary data.</text>
</comment>
<feature type="region of interest" description="Disordered" evidence="6">
    <location>
        <begin position="791"/>
        <end position="821"/>
    </location>
</feature>
<dbReference type="GO" id="GO:0006355">
    <property type="term" value="P:regulation of DNA-templated transcription"/>
    <property type="evidence" value="ECO:0007669"/>
    <property type="project" value="InterPro"/>
</dbReference>
<feature type="compositionally biased region" description="Pro residues" evidence="6">
    <location>
        <begin position="109"/>
        <end position="118"/>
    </location>
</feature>
<dbReference type="InterPro" id="IPR006939">
    <property type="entry name" value="SNF5"/>
</dbReference>
<evidence type="ECO:0008006" key="9">
    <source>
        <dbReference type="Google" id="ProtNLM"/>
    </source>
</evidence>
<evidence type="ECO:0000313" key="7">
    <source>
        <dbReference type="EMBL" id="PPQ90310.1"/>
    </source>
</evidence>
<feature type="compositionally biased region" description="Polar residues" evidence="6">
    <location>
        <begin position="1"/>
        <end position="10"/>
    </location>
</feature>
<dbReference type="OrthoDB" id="515064at2759"/>
<dbReference type="GO" id="GO:0006338">
    <property type="term" value="P:chromatin remodeling"/>
    <property type="evidence" value="ECO:0007669"/>
    <property type="project" value="InterPro"/>
</dbReference>
<feature type="compositionally biased region" description="Basic residues" evidence="6">
    <location>
        <begin position="1050"/>
        <end position="1061"/>
    </location>
</feature>
<organism evidence="7 8">
    <name type="scientific">Psilocybe cyanescens</name>
    <dbReference type="NCBI Taxonomy" id="93625"/>
    <lineage>
        <taxon>Eukaryota</taxon>
        <taxon>Fungi</taxon>
        <taxon>Dikarya</taxon>
        <taxon>Basidiomycota</taxon>
        <taxon>Agaricomycotina</taxon>
        <taxon>Agaricomycetes</taxon>
        <taxon>Agaricomycetidae</taxon>
        <taxon>Agaricales</taxon>
        <taxon>Agaricineae</taxon>
        <taxon>Strophariaceae</taxon>
        <taxon>Psilocybe</taxon>
    </lineage>
</organism>
<feature type="region of interest" description="Disordered" evidence="6">
    <location>
        <begin position="74"/>
        <end position="235"/>
    </location>
</feature>
<gene>
    <name evidence="7" type="ORF">CVT25_007895</name>
</gene>
<comment type="similarity">
    <text evidence="2">Belongs to the SNF5 family.</text>
</comment>
<evidence type="ECO:0000256" key="2">
    <source>
        <dbReference type="ARBA" id="ARBA00010239"/>
    </source>
</evidence>
<feature type="compositionally biased region" description="Acidic residues" evidence="6">
    <location>
        <begin position="741"/>
        <end position="751"/>
    </location>
</feature>
<feature type="compositionally biased region" description="Low complexity" evidence="6">
    <location>
        <begin position="413"/>
        <end position="422"/>
    </location>
</feature>
<feature type="region of interest" description="Disordered" evidence="6">
    <location>
        <begin position="1305"/>
        <end position="1452"/>
    </location>
</feature>
<evidence type="ECO:0000256" key="1">
    <source>
        <dbReference type="ARBA" id="ARBA00004123"/>
    </source>
</evidence>
<feature type="compositionally biased region" description="Low complexity" evidence="6">
    <location>
        <begin position="90"/>
        <end position="108"/>
    </location>
</feature>
<proteinExistence type="inferred from homology"/>
<keyword evidence="4" id="KW-0804">Transcription</keyword>
<feature type="region of interest" description="Disordered" evidence="6">
    <location>
        <begin position="1"/>
        <end position="36"/>
    </location>
</feature>
<keyword evidence="5" id="KW-0539">Nucleus</keyword>
<feature type="region of interest" description="Disordered" evidence="6">
    <location>
        <begin position="1174"/>
        <end position="1204"/>
    </location>
</feature>
<dbReference type="STRING" id="93625.A0A409XHU7"/>
<evidence type="ECO:0000256" key="4">
    <source>
        <dbReference type="ARBA" id="ARBA00023163"/>
    </source>
</evidence>
<comment type="subcellular location">
    <subcellularLocation>
        <location evidence="1">Nucleus</location>
    </subcellularLocation>
</comment>
<keyword evidence="8" id="KW-1185">Reference proteome</keyword>
<feature type="compositionally biased region" description="Basic residues" evidence="6">
    <location>
        <begin position="802"/>
        <end position="815"/>
    </location>
</feature>
<evidence type="ECO:0000256" key="6">
    <source>
        <dbReference type="SAM" id="MobiDB-lite"/>
    </source>
</evidence>
<sequence>MNSNTFQKSAGFNPNPVPFANNAPQQQHQQQQQQQQIHLPALLAFVGMSHDQFASLSPTDRQILVQKYFHHVRQQQQQQQSNERERLLMSMSQSQSFDRPSSSASPHQMMPPPPPRPPTAQGHGPGIPQQQPQLQHSRPGTSMAHRSPTIPTSMHDMMGQGQRPLSRMSQRNDSINGFKPQQQQQQPQQMFNNPSQQPAGMQTIHLSQQNPYPSNNNPIPPNPSASPTIGSPYRGAKRKLTGEMVPPNMGIGPGPIPGSPRIGGGGGGLGLSGMGPAGGIMGPPGLPRSISNESLNMGGINMAGINPMSMNGINMGPMGMSVSSNNNAGGAMNGQRNSPRPQSSMGMASTIGGMGMNMGMNIDIPSRTHIPSGPQTPIRQGSLPPQQSTPTPQMGQQAQALMRQGSQPPTPQGPMGMRPGMGMNMGMGGMHAPSSPHPGASQAMPMAQSLSSSSINSNSLPQVAGLGIPNGGAIQPSSSSSSSLPGSIIPGNAPNANQNTPSANGGGSGSGTNATGTSTLAPLPPLPSSVNLNPKTTAVTLVPLLTSTSTIPPLSPATLAQIKSWMDTDSAYDARVRQMQRAMLDEAREAFAPGGLAAPNWWERGAPGNGTGNWNKWRGPSGRGFDVRYPKARREAASMGSGRSGRKGVKREGLRLPRKIDPEDANRPEKLVPIRIEFDVEHHKMRDTFIWNLNDPVVTPEHFAQSLVEDYNLAPSYHSIIVKAIQDQLTDFRAHSLVDMDEDDGELDGSDVDTHNDNDGGGSPTLIRGSLNVDDSKWWDVWRRRVNALEDDDDEHEEDKKTARRAGGRGKKRKAGSQLVHLQNPHLQHLKTEEDDADADASMNLDWHLKTEEDDADADASMLADNEFDGGDDGKKVWFWDGGDGGEDEDEEEKALGEEAFKPMTVDEMQQQLDEKLMHEDMRILIKLDIIVASIKLDDQFEWDLDNPMASPEDFAEVYTQELGLGGEFKTAIAHSIREQVQTYQKSLFLVGHPSDGTAVQDDDLKQSFLPSLSSGARPVSEVQQFTPLLNYLSDGELERTEKERDKDLTKRRKRNTRGRRGVALPDREPIRTYRTPAIGFPELDAATLALAAAANAPMSRRAAAAAASVTIANMVASENGTAYMPQNTPSVVSQPAPSATAAAAKEKKPKGLFKAPVYPSMVLRPRAHVVAPTPSTAADVSSMPPQAAEHEAPVSSSSAAPFSLQDSRANKVITAKRAKELEREAKEKEFVDGQHPNYINGVWHCSNCGCPESIAIGRRKGPLGDKSQCGTCGKFWHRHRRPRPVEYNSDPDFHSGLKQKEIEAAKTPASKKKGAAAALRAQSAAHSATPAADASEPQTPTRSNGDLEGGSSRRSPTPSAHHGNNNDDDRAMSPVSTASSASEPPLAQRVKINGSSHTKTASVTPAVVPAPATPARAPPVAEAPAPPVSKTHATPAATGSANQASPSRTWPPPWLSSAIQAMQARYLHDRFEVTLRKVNASTTPEWRIKCLDCPGKLYTPGPGETLSNYEVHLKNRQHRQRVNDRLAAAATTSEGSAAVPNP</sequence>
<dbReference type="InterPro" id="IPR013088">
    <property type="entry name" value="Znf_NHR/GATA"/>
</dbReference>